<dbReference type="PANTHER" id="PTHR10434:SF11">
    <property type="entry name" value="1-ACYL-SN-GLYCEROL-3-PHOSPHATE ACYLTRANSFERASE"/>
    <property type="match status" value="1"/>
</dbReference>
<dbReference type="SMART" id="SM00563">
    <property type="entry name" value="PlsC"/>
    <property type="match status" value="1"/>
</dbReference>
<dbReference type="Pfam" id="PF01553">
    <property type="entry name" value="Acyltransferase"/>
    <property type="match status" value="1"/>
</dbReference>
<keyword evidence="1" id="KW-0808">Transferase</keyword>
<organism evidence="5">
    <name type="scientific">Leptolyngbya boryana CZ1</name>
    <dbReference type="NCBI Taxonomy" id="3060204"/>
    <lineage>
        <taxon>Bacteria</taxon>
        <taxon>Bacillati</taxon>
        <taxon>Cyanobacteriota</taxon>
        <taxon>Cyanophyceae</taxon>
        <taxon>Leptolyngbyales</taxon>
        <taxon>Leptolyngbyaceae</taxon>
        <taxon>Leptolyngbya group</taxon>
        <taxon>Leptolyngbya</taxon>
    </lineage>
</organism>
<reference evidence="5" key="2">
    <citation type="submission" date="2023-07" db="EMBL/GenBank/DDBJ databases">
        <authorList>
            <person name="Bai X.-H."/>
            <person name="Wang H.-H."/>
            <person name="Wang J."/>
            <person name="Ma M.-Y."/>
            <person name="Hu H.-H."/>
            <person name="Song Z.-L."/>
            <person name="Ma H.-G."/>
            <person name="Fan Y."/>
            <person name="Du C.-Y."/>
            <person name="Xu J.-C."/>
        </authorList>
    </citation>
    <scope>NUCLEOTIDE SEQUENCE</scope>
    <source>
        <strain evidence="5">CZ1</strain>
    </source>
</reference>
<accession>A0AA96WRH6</accession>
<feature type="domain" description="Phospholipid/glycerol acyltransferase" evidence="4">
    <location>
        <begin position="104"/>
        <end position="225"/>
    </location>
</feature>
<evidence type="ECO:0000313" key="5">
    <source>
        <dbReference type="EMBL" id="WNZ44451.1"/>
    </source>
</evidence>
<dbReference type="GO" id="GO:0003841">
    <property type="term" value="F:1-acylglycerol-3-phosphate O-acyltransferase activity"/>
    <property type="evidence" value="ECO:0007669"/>
    <property type="project" value="TreeGrafter"/>
</dbReference>
<dbReference type="AlphaFoldDB" id="A0AA96WRH6"/>
<proteinExistence type="predicted"/>
<dbReference type="GO" id="GO:0006654">
    <property type="term" value="P:phosphatidic acid biosynthetic process"/>
    <property type="evidence" value="ECO:0007669"/>
    <property type="project" value="TreeGrafter"/>
</dbReference>
<dbReference type="InterPro" id="IPR002123">
    <property type="entry name" value="Plipid/glycerol_acylTrfase"/>
</dbReference>
<evidence type="ECO:0000256" key="2">
    <source>
        <dbReference type="ARBA" id="ARBA00023315"/>
    </source>
</evidence>
<sequence>MLLIDFMRSPKSPKSHGVLTRPGLSMPLSQSSATAKERLCSAESESTARPPVEIPNSIVQSTRSRCLPWLASIAYPLARYLVLPFYFRRIEVTGREHFPTTGPVIIASTHRSRWDAFMVPYAVGQDVTGRVLRFMVTADEIKGLQGWFIRRLGGFPINTRHPGISALRHSVCLLQHGEVLVIFPEGNIYRQPAPLKPGLARLALQAEASQPELDVRIVPISIQYSKPLVPWRTAVKIHVEKPLSAIVYASDHPKQGAKRLTEDLEIILRSLSNCP</sequence>
<evidence type="ECO:0000256" key="1">
    <source>
        <dbReference type="ARBA" id="ARBA00022679"/>
    </source>
</evidence>
<evidence type="ECO:0000256" key="3">
    <source>
        <dbReference type="SAM" id="MobiDB-lite"/>
    </source>
</evidence>
<dbReference type="GO" id="GO:0005886">
    <property type="term" value="C:plasma membrane"/>
    <property type="evidence" value="ECO:0007669"/>
    <property type="project" value="TreeGrafter"/>
</dbReference>
<reference evidence="5" key="1">
    <citation type="journal article" date="2023" name="Plants (Basel)">
        <title>Genomic Analysis of Leptolyngbya boryana CZ1 Reveals Efficient Carbon Fixation Modules.</title>
        <authorList>
            <person name="Bai X."/>
            <person name="Wang H."/>
            <person name="Cheng W."/>
            <person name="Wang J."/>
            <person name="Ma M."/>
            <person name="Hu H."/>
            <person name="Song Z."/>
            <person name="Ma H."/>
            <person name="Fan Y."/>
            <person name="Du C."/>
            <person name="Xu J."/>
        </authorList>
    </citation>
    <scope>NUCLEOTIDE SEQUENCE</scope>
    <source>
        <strain evidence="5">CZ1</strain>
    </source>
</reference>
<protein>
    <submittedName>
        <fullName evidence="5">1-acyl-sn-glycerol-3-phosphate acyltransferase</fullName>
    </submittedName>
</protein>
<dbReference type="EMBL" id="CP130144">
    <property type="protein sequence ID" value="WNZ44451.1"/>
    <property type="molecule type" value="Genomic_DNA"/>
</dbReference>
<name>A0AA96WRH6_LEPBY</name>
<dbReference type="RefSeq" id="WP_017288264.1">
    <property type="nucleotide sequence ID" value="NZ_CP130144.1"/>
</dbReference>
<dbReference type="PANTHER" id="PTHR10434">
    <property type="entry name" value="1-ACYL-SN-GLYCEROL-3-PHOSPHATE ACYLTRANSFERASE"/>
    <property type="match status" value="1"/>
</dbReference>
<gene>
    <name evidence="5" type="ORF">Q2T42_21860</name>
</gene>
<keyword evidence="2 5" id="KW-0012">Acyltransferase</keyword>
<dbReference type="SUPFAM" id="SSF69593">
    <property type="entry name" value="Glycerol-3-phosphate (1)-acyltransferase"/>
    <property type="match status" value="1"/>
</dbReference>
<feature type="region of interest" description="Disordered" evidence="3">
    <location>
        <begin position="1"/>
        <end position="30"/>
    </location>
</feature>
<evidence type="ECO:0000259" key="4">
    <source>
        <dbReference type="SMART" id="SM00563"/>
    </source>
</evidence>